<reference evidence="3" key="2">
    <citation type="journal article" date="2008" name="Genome Biol.">
        <title>Improved genome assembly and evidence-based global gene model set for the chordate Ciona intestinalis: new insight into intron and operon populations.</title>
        <authorList>
            <person name="Satou Y."/>
            <person name="Mineta K."/>
            <person name="Ogasawara M."/>
            <person name="Sasakura Y."/>
            <person name="Shoguchi E."/>
            <person name="Ueno K."/>
            <person name="Yamada L."/>
            <person name="Matsumoto J."/>
            <person name="Wasserscheid J."/>
            <person name="Dewar K."/>
            <person name="Wiley G.B."/>
            <person name="Macmil S.L."/>
            <person name="Roe B.A."/>
            <person name="Zeller R.W."/>
            <person name="Hastings K.E."/>
            <person name="Lemaire P."/>
            <person name="Lindquist E."/>
            <person name="Endo T."/>
            <person name="Hotta K."/>
            <person name="Inaba K."/>
        </authorList>
    </citation>
    <scope>NUCLEOTIDE SEQUENCE [LARGE SCALE GENOMIC DNA]</scope>
    <source>
        <strain evidence="3">wild type</strain>
    </source>
</reference>
<feature type="compositionally biased region" description="Polar residues" evidence="2">
    <location>
        <begin position="50"/>
        <end position="74"/>
    </location>
</feature>
<dbReference type="Proteomes" id="UP000008144">
    <property type="component" value="Chromosome 14"/>
</dbReference>
<dbReference type="HOGENOM" id="CLU_608263_0_0_1"/>
<evidence type="ECO:0000256" key="1">
    <source>
        <dbReference type="ARBA" id="ARBA00022703"/>
    </source>
</evidence>
<feature type="region of interest" description="Disordered" evidence="2">
    <location>
        <begin position="140"/>
        <end position="165"/>
    </location>
</feature>
<proteinExistence type="predicted"/>
<organism evidence="3 4">
    <name type="scientific">Ciona intestinalis</name>
    <name type="common">Transparent sea squirt</name>
    <name type="synonym">Ascidia intestinalis</name>
    <dbReference type="NCBI Taxonomy" id="7719"/>
    <lineage>
        <taxon>Eukaryota</taxon>
        <taxon>Metazoa</taxon>
        <taxon>Chordata</taxon>
        <taxon>Tunicata</taxon>
        <taxon>Ascidiacea</taxon>
        <taxon>Phlebobranchia</taxon>
        <taxon>Cionidae</taxon>
        <taxon>Ciona</taxon>
    </lineage>
</organism>
<dbReference type="PANTHER" id="PTHR14965">
    <property type="entry name" value="SI:CH73-248E21.1"/>
    <property type="match status" value="1"/>
</dbReference>
<dbReference type="Ensembl" id="ENSCINT00000008015.3">
    <property type="protein sequence ID" value="ENSCINP00000008015.3"/>
    <property type="gene ID" value="ENSCING00000003884.3"/>
</dbReference>
<name>F6TXE7_CIOIN</name>
<feature type="region of interest" description="Disordered" evidence="2">
    <location>
        <begin position="188"/>
        <end position="253"/>
    </location>
</feature>
<reference evidence="4" key="1">
    <citation type="journal article" date="2002" name="Science">
        <title>The draft genome of Ciona intestinalis: insights into chordate and vertebrate origins.</title>
        <authorList>
            <person name="Dehal P."/>
            <person name="Satou Y."/>
            <person name="Campbell R.K."/>
            <person name="Chapman J."/>
            <person name="Degnan B."/>
            <person name="De Tomaso A."/>
            <person name="Davidson B."/>
            <person name="Di Gregorio A."/>
            <person name="Gelpke M."/>
            <person name="Goodstein D.M."/>
            <person name="Harafuji N."/>
            <person name="Hastings K.E."/>
            <person name="Ho I."/>
            <person name="Hotta K."/>
            <person name="Huang W."/>
            <person name="Kawashima T."/>
            <person name="Lemaire P."/>
            <person name="Martinez D."/>
            <person name="Meinertzhagen I.A."/>
            <person name="Necula S."/>
            <person name="Nonaka M."/>
            <person name="Putnam N."/>
            <person name="Rash S."/>
            <person name="Saiga H."/>
            <person name="Satake M."/>
            <person name="Terry A."/>
            <person name="Yamada L."/>
            <person name="Wang H.G."/>
            <person name="Awazu S."/>
            <person name="Azumi K."/>
            <person name="Boore J."/>
            <person name="Branno M."/>
            <person name="Chin-Bow S."/>
            <person name="DeSantis R."/>
            <person name="Doyle S."/>
            <person name="Francino P."/>
            <person name="Keys D.N."/>
            <person name="Haga S."/>
            <person name="Hayashi H."/>
            <person name="Hino K."/>
            <person name="Imai K.S."/>
            <person name="Inaba K."/>
            <person name="Kano S."/>
            <person name="Kobayashi K."/>
            <person name="Kobayashi M."/>
            <person name="Lee B.I."/>
            <person name="Makabe K.W."/>
            <person name="Manohar C."/>
            <person name="Matassi G."/>
            <person name="Medina M."/>
            <person name="Mochizuki Y."/>
            <person name="Mount S."/>
            <person name="Morishita T."/>
            <person name="Miura S."/>
            <person name="Nakayama A."/>
            <person name="Nishizaka S."/>
            <person name="Nomoto H."/>
            <person name="Ohta F."/>
            <person name="Oishi K."/>
            <person name="Rigoutsos I."/>
            <person name="Sano M."/>
            <person name="Sasaki A."/>
            <person name="Sasakura Y."/>
            <person name="Shoguchi E."/>
            <person name="Shin-i T."/>
            <person name="Spagnuolo A."/>
            <person name="Stainier D."/>
            <person name="Suzuki M.M."/>
            <person name="Tassy O."/>
            <person name="Takatori N."/>
            <person name="Tokuoka M."/>
            <person name="Yagi K."/>
            <person name="Yoshizaki F."/>
            <person name="Wada S."/>
            <person name="Zhang C."/>
            <person name="Hyatt P.D."/>
            <person name="Larimer F."/>
            <person name="Detter C."/>
            <person name="Doggett N."/>
            <person name="Glavina T."/>
            <person name="Hawkins T."/>
            <person name="Richardson P."/>
            <person name="Lucas S."/>
            <person name="Kohara Y."/>
            <person name="Levine M."/>
            <person name="Satoh N."/>
            <person name="Rokhsar D.S."/>
        </authorList>
    </citation>
    <scope>NUCLEOTIDE SEQUENCE [LARGE SCALE GENOMIC DNA]</scope>
</reference>
<feature type="region of interest" description="Disordered" evidence="2">
    <location>
        <begin position="417"/>
        <end position="450"/>
    </location>
</feature>
<accession>F6TXE7</accession>
<feature type="region of interest" description="Disordered" evidence="2">
    <location>
        <begin position="49"/>
        <end position="105"/>
    </location>
</feature>
<evidence type="ECO:0000256" key="2">
    <source>
        <dbReference type="SAM" id="MobiDB-lite"/>
    </source>
</evidence>
<feature type="compositionally biased region" description="Low complexity" evidence="2">
    <location>
        <begin position="85"/>
        <end position="100"/>
    </location>
</feature>
<protein>
    <submittedName>
        <fullName evidence="3">Uncharacterized protein</fullName>
    </submittedName>
</protein>
<keyword evidence="4" id="KW-1185">Reference proteome</keyword>
<dbReference type="EMBL" id="EAAA01001277">
    <property type="status" value="NOT_ANNOTATED_CDS"/>
    <property type="molecule type" value="Genomic_DNA"/>
</dbReference>
<keyword evidence="1" id="KW-0053">Apoptosis</keyword>
<dbReference type="InParanoid" id="F6TXE7"/>
<feature type="compositionally biased region" description="Basic and acidic residues" evidence="2">
    <location>
        <begin position="237"/>
        <end position="248"/>
    </location>
</feature>
<reference evidence="3" key="4">
    <citation type="submission" date="2025-09" db="UniProtKB">
        <authorList>
            <consortium name="Ensembl"/>
        </authorList>
    </citation>
    <scope>IDENTIFICATION</scope>
</reference>
<reference evidence="3" key="3">
    <citation type="submission" date="2025-08" db="UniProtKB">
        <authorList>
            <consortium name="Ensembl"/>
        </authorList>
    </citation>
    <scope>IDENTIFICATION</scope>
</reference>
<dbReference type="AlphaFoldDB" id="F6TXE7"/>
<feature type="compositionally biased region" description="Basic and acidic residues" evidence="2">
    <location>
        <begin position="203"/>
        <end position="212"/>
    </location>
</feature>
<sequence length="450" mass="50213">MSLDGDVPYHHRGSLSFSSGDLDRLSVPERQEIYDEIAETLQRIAEKYNRQVQSRSSTPGSRLVTPESSFSSQDYRIMKAKSDPVTRQSSGSSTQSYSVKKSFRKYKDDSQRALTAYMNMSAERSRTSRTNVPLSQKLAAKMPRQTPVRRHTHHTQTGSFDSPYNKHKVSLHRASDTPAFSLTRATNDVVDGKVPSDVTDNGDSTKPDEDFHPAFTVESASTAGKVPAGDVLKLPRRYSESPTRHGSDVDDPSYFQQYENQASAGTSRRLSEGERDIDEDKLVNQLVQALIEKGEYFTDSIDLPATPASPAFRDILTRYMMGVSYTHFQQMATTFCRSMQALVETPSTSRSEVFPVVMVLNMTRMVVDIVVADNARQAVDNILNFSTRFVTQLVQETGQSWRTILQQLHDTEEELIEADTPVAQATGGVPHPQGSPRKSPRVPGTDDELD</sequence>
<evidence type="ECO:0000313" key="4">
    <source>
        <dbReference type="Proteomes" id="UP000008144"/>
    </source>
</evidence>
<dbReference type="PANTHER" id="PTHR14965:SF7">
    <property type="match status" value="1"/>
</dbReference>
<evidence type="ECO:0000313" key="3">
    <source>
        <dbReference type="Ensembl" id="ENSCINP00000008015.3"/>
    </source>
</evidence>
<dbReference type="GO" id="GO:0006915">
    <property type="term" value="P:apoptotic process"/>
    <property type="evidence" value="ECO:0007669"/>
    <property type="project" value="UniProtKB-KW"/>
</dbReference>